<dbReference type="OrthoDB" id="5646484at2"/>
<name>A0A0W1AJK4_9GAMM</name>
<protein>
    <submittedName>
        <fullName evidence="2">VirK protein</fullName>
    </submittedName>
</protein>
<keyword evidence="3" id="KW-1185">Reference proteome</keyword>
<dbReference type="Proteomes" id="UP000054662">
    <property type="component" value="Unassembled WGS sequence"/>
</dbReference>
<proteinExistence type="predicted"/>
<evidence type="ECO:0000256" key="1">
    <source>
        <dbReference type="SAM" id="SignalP"/>
    </source>
</evidence>
<gene>
    <name evidence="2" type="ORF">Lwor_0699</name>
</gene>
<dbReference type="EMBL" id="LNZC01000005">
    <property type="protein sequence ID" value="KTD81422.1"/>
    <property type="molecule type" value="Genomic_DNA"/>
</dbReference>
<feature type="signal peptide" evidence="1">
    <location>
        <begin position="1"/>
        <end position="18"/>
    </location>
</feature>
<feature type="chain" id="PRO_5006919859" evidence="1">
    <location>
        <begin position="19"/>
        <end position="143"/>
    </location>
</feature>
<dbReference type="PATRIC" id="fig|45076.6.peg.767"/>
<keyword evidence="1" id="KW-0732">Signal</keyword>
<accession>A0A0W1AJK4</accession>
<comment type="caution">
    <text evidence="2">The sequence shown here is derived from an EMBL/GenBank/DDBJ whole genome shotgun (WGS) entry which is preliminary data.</text>
</comment>
<evidence type="ECO:0000313" key="2">
    <source>
        <dbReference type="EMBL" id="KTD81422.1"/>
    </source>
</evidence>
<sequence length="143" mass="15712">MKKLLLSSLFAFFSTAQAEQLKNYDSIVAAVHNGLGIRYVVDWDLCKTSVPEIPAEFSSSYTPDNVIISKKGVLASRGMAYTHEIHQMPGLGPVNQAYVYMLHSNDVLKVINRFLDPVTNTEKMKAVEATCILGEGAKVFTVG</sequence>
<evidence type="ECO:0000313" key="3">
    <source>
        <dbReference type="Proteomes" id="UP000054662"/>
    </source>
</evidence>
<organism evidence="2 3">
    <name type="scientific">Legionella worsleiensis</name>
    <dbReference type="NCBI Taxonomy" id="45076"/>
    <lineage>
        <taxon>Bacteria</taxon>
        <taxon>Pseudomonadati</taxon>
        <taxon>Pseudomonadota</taxon>
        <taxon>Gammaproteobacteria</taxon>
        <taxon>Legionellales</taxon>
        <taxon>Legionellaceae</taxon>
        <taxon>Legionella</taxon>
    </lineage>
</organism>
<dbReference type="AlphaFoldDB" id="A0A0W1AJK4"/>
<dbReference type="RefSeq" id="WP_058492532.1">
    <property type="nucleotide sequence ID" value="NZ_CBCRUR010000010.1"/>
</dbReference>
<reference evidence="2 3" key="1">
    <citation type="submission" date="2015-11" db="EMBL/GenBank/DDBJ databases">
        <title>Genomic analysis of 38 Legionella species identifies large and diverse effector repertoires.</title>
        <authorList>
            <person name="Burstein D."/>
            <person name="Amaro F."/>
            <person name="Zusman T."/>
            <person name="Lifshitz Z."/>
            <person name="Cohen O."/>
            <person name="Gilbert J.A."/>
            <person name="Pupko T."/>
            <person name="Shuman H.A."/>
            <person name="Segal G."/>
        </authorList>
    </citation>
    <scope>NUCLEOTIDE SEQUENCE [LARGE SCALE GENOMIC DNA]</scope>
    <source>
        <strain evidence="2 3">ATCC 49508</strain>
    </source>
</reference>